<evidence type="ECO:0000313" key="1">
    <source>
        <dbReference type="EMBL" id="AOY84026.1"/>
    </source>
</evidence>
<dbReference type="Proteomes" id="UP000176944">
    <property type="component" value="Chromosome"/>
</dbReference>
<proteinExistence type="predicted"/>
<protein>
    <submittedName>
        <fullName evidence="1">Uncharacterized protein</fullName>
    </submittedName>
</protein>
<accession>A0A1D9G8N2</accession>
<gene>
    <name evidence="1" type="ORF">BJP36_32975</name>
</gene>
<name>A0A1D9G8N2_MOOP1</name>
<evidence type="ECO:0000313" key="2">
    <source>
        <dbReference type="Proteomes" id="UP000176944"/>
    </source>
</evidence>
<organism evidence="1 2">
    <name type="scientific">Moorena producens (strain JHB)</name>
    <dbReference type="NCBI Taxonomy" id="1454205"/>
    <lineage>
        <taxon>Bacteria</taxon>
        <taxon>Bacillati</taxon>
        <taxon>Cyanobacteriota</taxon>
        <taxon>Cyanophyceae</taxon>
        <taxon>Coleofasciculales</taxon>
        <taxon>Coleofasciculaceae</taxon>
        <taxon>Moorena</taxon>
    </lineage>
</organism>
<dbReference type="AlphaFoldDB" id="A0A1D9G8N2"/>
<reference evidence="2" key="1">
    <citation type="submission" date="2016-10" db="EMBL/GenBank/DDBJ databases">
        <title>Comparative genomics uncovers the prolific and rare metabolic potential of the cyanobacterial genus Moorea.</title>
        <authorList>
            <person name="Leao T."/>
            <person name="Castelao G."/>
            <person name="Korobeynikov A."/>
            <person name="Monroe E.A."/>
            <person name="Podell S."/>
            <person name="Glukhov E."/>
            <person name="Allen E."/>
            <person name="Gerwick W.H."/>
            <person name="Gerwick L."/>
        </authorList>
    </citation>
    <scope>NUCLEOTIDE SEQUENCE [LARGE SCALE GENOMIC DNA]</scope>
    <source>
        <strain evidence="2">JHB</strain>
    </source>
</reference>
<sequence length="80" mass="9136">MVNLYLFRESGVGSRESGVGNINIIIVSDSWKKWAALRQKAGGRWQKGRDKQGVLNKSRDFRNDLGLLYINLNLCRVIEL</sequence>
<dbReference type="EMBL" id="CP017708">
    <property type="protein sequence ID" value="AOY84026.1"/>
    <property type="molecule type" value="Genomic_DNA"/>
</dbReference>